<dbReference type="PANTHER" id="PTHR36845">
    <property type="entry name" value="HYDROLASE, PUTATIVE (AFU_ORTHOLOGUE AFUA_7G05090)-RELATED"/>
    <property type="match status" value="1"/>
</dbReference>
<protein>
    <recommendedName>
        <fullName evidence="5">Glucuronyl hydrolase</fullName>
    </recommendedName>
</protein>
<dbReference type="InterPro" id="IPR012341">
    <property type="entry name" value="6hp_glycosidase-like_sf"/>
</dbReference>
<dbReference type="SUPFAM" id="SSF48208">
    <property type="entry name" value="Six-hairpin glycosidases"/>
    <property type="match status" value="1"/>
</dbReference>
<evidence type="ECO:0000313" key="4">
    <source>
        <dbReference type="Proteomes" id="UP000256690"/>
    </source>
</evidence>
<accession>A0A3D8T504</accession>
<reference evidence="3 4" key="1">
    <citation type="journal article" date="2018" name="IMA Fungus">
        <title>IMA Genome-F 9: Draft genome sequence of Annulohypoxylon stygium, Aspergillus mulundensis, Berkeleyomyces basicola (syn. Thielaviopsis basicola), Ceratocystis smalleyi, two Cercospora beticola strains, Coleophoma cylindrospora, Fusarium fracticaudum, Phialophora cf. hyalina, and Morchella septimelata.</title>
        <authorList>
            <person name="Wingfield B.D."/>
            <person name="Bills G.F."/>
            <person name="Dong Y."/>
            <person name="Huang W."/>
            <person name="Nel W.J."/>
            <person name="Swalarsk-Parry B.S."/>
            <person name="Vaghefi N."/>
            <person name="Wilken P.M."/>
            <person name="An Z."/>
            <person name="de Beer Z.W."/>
            <person name="De Vos L."/>
            <person name="Chen L."/>
            <person name="Duong T.A."/>
            <person name="Gao Y."/>
            <person name="Hammerbacher A."/>
            <person name="Kikkert J.R."/>
            <person name="Li Y."/>
            <person name="Li H."/>
            <person name="Li K."/>
            <person name="Li Q."/>
            <person name="Liu X."/>
            <person name="Ma X."/>
            <person name="Naidoo K."/>
            <person name="Pethybridge S.J."/>
            <person name="Sun J."/>
            <person name="Steenkamp E.T."/>
            <person name="van der Nest M.A."/>
            <person name="van Wyk S."/>
            <person name="Wingfield M.J."/>
            <person name="Xiong C."/>
            <person name="Yue Q."/>
            <person name="Zhang X."/>
        </authorList>
    </citation>
    <scope>NUCLEOTIDE SEQUENCE [LARGE SCALE GENOMIC DNA]</scope>
    <source>
        <strain evidence="3 4">DSM 5745</strain>
    </source>
</reference>
<comment type="caution">
    <text evidence="3">The sequence shown here is derived from an EMBL/GenBank/DDBJ whole genome shotgun (WGS) entry which is preliminary data.</text>
</comment>
<dbReference type="FunFam" id="1.50.10.10:FF:000048">
    <property type="entry name" value="Unsaturated chondroitin disaccharide hydrolase"/>
    <property type="match status" value="1"/>
</dbReference>
<gene>
    <name evidence="3" type="ORF">DSM5745_00958</name>
</gene>
<evidence type="ECO:0008006" key="5">
    <source>
        <dbReference type="Google" id="ProtNLM"/>
    </source>
</evidence>
<dbReference type="GeneID" id="38111328"/>
<dbReference type="OrthoDB" id="2317065at2759"/>
<evidence type="ECO:0000256" key="1">
    <source>
        <dbReference type="ARBA" id="ARBA00022801"/>
    </source>
</evidence>
<organism evidence="3 4">
    <name type="scientific">Aspergillus mulundensis</name>
    <dbReference type="NCBI Taxonomy" id="1810919"/>
    <lineage>
        <taxon>Eukaryota</taxon>
        <taxon>Fungi</taxon>
        <taxon>Dikarya</taxon>
        <taxon>Ascomycota</taxon>
        <taxon>Pezizomycotina</taxon>
        <taxon>Eurotiomycetes</taxon>
        <taxon>Eurotiomycetidae</taxon>
        <taxon>Eurotiales</taxon>
        <taxon>Aspergillaceae</taxon>
        <taxon>Aspergillus</taxon>
        <taxon>Aspergillus subgen. Nidulantes</taxon>
    </lineage>
</organism>
<proteinExistence type="inferred from homology"/>
<dbReference type="EMBL" id="PVWQ01000001">
    <property type="protein sequence ID" value="RDW93636.1"/>
    <property type="molecule type" value="Genomic_DNA"/>
</dbReference>
<sequence length="485" mass="54078">MPPTQASSHEQALIQELFAENVIAKVLRVAEEALQNNSPPTVYPEFVPQHGPDSGRYFLRDANFWTCGFFPGILYLLRERAVKYPQAFPYLGHECQIKAGTNASFLQQLTTLCTTWTGPIKDMATRTDTHDIGFILTPSFRRDWELTSNRESLDILLTGARSLASRFVPSVGAIRSWDALRQANVDITSLDDDCLVIVDSMMNLDLLYYASAHSGTPKLSDIATTHARTVMKALLRRESLPETHGSGFEGQLYSTYHVVNFSPRTGEIKEHRTAQGYHRDSTWARGQAWAIYGFAQTYAWTKDREFLDAAIGLAEYFIHRLETSPDCVERPSPDRAGAKIGRYVPLWDFDAPIEKDNPLRDSSAGVIAANGMLLLSQALAGPLIGDAGLAGRYRGYAFRIVTDTIEFSLARERARLVQGDGESASGDAQVQVQDAVAGQRFDAILKNATANHNAQDHDRYSDHGLVYGDYYLLEFGNQLLRMRLV</sequence>
<dbReference type="GO" id="GO:0052757">
    <property type="term" value="F:chondroitin hydrolase activity"/>
    <property type="evidence" value="ECO:0007669"/>
    <property type="project" value="TreeGrafter"/>
</dbReference>
<comment type="similarity">
    <text evidence="2">Belongs to the glycosyl hydrolase 88 family.</text>
</comment>
<keyword evidence="1" id="KW-0378">Hydrolase</keyword>
<dbReference type="PANTHER" id="PTHR36845:SF1">
    <property type="entry name" value="HYDROLASE, PUTATIVE (AFU_ORTHOLOGUE AFUA_7G05090)-RELATED"/>
    <property type="match status" value="1"/>
</dbReference>
<dbReference type="GO" id="GO:0000272">
    <property type="term" value="P:polysaccharide catabolic process"/>
    <property type="evidence" value="ECO:0007669"/>
    <property type="project" value="TreeGrafter"/>
</dbReference>
<name>A0A3D8T504_9EURO</name>
<evidence type="ECO:0000256" key="2">
    <source>
        <dbReference type="ARBA" id="ARBA00038358"/>
    </source>
</evidence>
<evidence type="ECO:0000313" key="3">
    <source>
        <dbReference type="EMBL" id="RDW93636.1"/>
    </source>
</evidence>
<dbReference type="Gene3D" id="1.50.10.10">
    <property type="match status" value="1"/>
</dbReference>
<dbReference type="InterPro" id="IPR008928">
    <property type="entry name" value="6-hairpin_glycosidase_sf"/>
</dbReference>
<dbReference type="RefSeq" id="XP_026608819.1">
    <property type="nucleotide sequence ID" value="XM_026742974.1"/>
</dbReference>
<keyword evidence="4" id="KW-1185">Reference proteome</keyword>
<dbReference type="AlphaFoldDB" id="A0A3D8T504"/>
<dbReference type="InterPro" id="IPR052369">
    <property type="entry name" value="UG_Glycosaminoglycan_Hydrolase"/>
</dbReference>
<dbReference type="Proteomes" id="UP000256690">
    <property type="component" value="Unassembled WGS sequence"/>
</dbReference>